<dbReference type="InterPro" id="IPR021883">
    <property type="entry name" value="LPA1-like"/>
</dbReference>
<organism evidence="2">
    <name type="scientific">Pseudo-nitzschia australis</name>
    <dbReference type="NCBI Taxonomy" id="44445"/>
    <lineage>
        <taxon>Eukaryota</taxon>
        <taxon>Sar</taxon>
        <taxon>Stramenopiles</taxon>
        <taxon>Ochrophyta</taxon>
        <taxon>Bacillariophyta</taxon>
        <taxon>Bacillariophyceae</taxon>
        <taxon>Bacillariophycidae</taxon>
        <taxon>Bacillariales</taxon>
        <taxon>Bacillariaceae</taxon>
        <taxon>Pseudo-nitzschia</taxon>
    </lineage>
</organism>
<reference evidence="2" key="1">
    <citation type="submission" date="2021-01" db="EMBL/GenBank/DDBJ databases">
        <authorList>
            <person name="Corre E."/>
            <person name="Pelletier E."/>
            <person name="Niang G."/>
            <person name="Scheremetjew M."/>
            <person name="Finn R."/>
            <person name="Kale V."/>
            <person name="Holt S."/>
            <person name="Cochrane G."/>
            <person name="Meng A."/>
            <person name="Brown T."/>
            <person name="Cohen L."/>
        </authorList>
    </citation>
    <scope>NUCLEOTIDE SEQUENCE</scope>
    <source>
        <strain evidence="2">10249 10 AB</strain>
    </source>
</reference>
<keyword evidence="1" id="KW-0732">Signal</keyword>
<sequence>MKSHILLSISALSAIGGACAFVPAQSPNTVASCSRSDGSSSLVRESKTGSAVGSLSSRTALFSEKKSKAPFEESMRNKLVTESIAPWRTLRLFLYGSFGSGAFIGGLVNGSGAIANSNSPDFSIQTELLNLGIDFGVVVLMGFLAKYDIGKQSELQSKVEEKIQRKKEMKAVTKAMKGREGILQSLALEITVGADGSTQSARVEDLQKGAKQHMIIVAGPRKACKDALIGANLLKMDFALSNVLVVPYETDGDTLSKPSGGFGDRPSYEKQPYIARANGEDWDDYIQEEIDNAVEQNGESVKKDGIAIVVANNGSIIRRGVGTVPWRLMVEQLEETVNPKTEDKGLFGFLSE</sequence>
<accession>A0A7S4EEL7</accession>
<gene>
    <name evidence="2" type="ORF">PAUS00366_LOCUS1015</name>
</gene>
<dbReference type="PROSITE" id="PS51257">
    <property type="entry name" value="PROKAR_LIPOPROTEIN"/>
    <property type="match status" value="1"/>
</dbReference>
<proteinExistence type="predicted"/>
<name>A0A7S4EEL7_9STRA</name>
<dbReference type="PANTHER" id="PTHR35498">
    <property type="entry name" value="PROTEIN LOW PSII ACCUMULATION 1, CHLOROPLASTIC"/>
    <property type="match status" value="1"/>
</dbReference>
<dbReference type="PANTHER" id="PTHR35498:SF1">
    <property type="entry name" value="LOW PSII ACCUMULATION-LIKE PROTEIN"/>
    <property type="match status" value="1"/>
</dbReference>
<dbReference type="EMBL" id="HBIX01001343">
    <property type="protein sequence ID" value="CAE0708295.1"/>
    <property type="molecule type" value="Transcribed_RNA"/>
</dbReference>
<feature type="signal peptide" evidence="1">
    <location>
        <begin position="1"/>
        <end position="20"/>
    </location>
</feature>
<dbReference type="Pfam" id="PF11998">
    <property type="entry name" value="DUF3493"/>
    <property type="match status" value="1"/>
</dbReference>
<evidence type="ECO:0000256" key="1">
    <source>
        <dbReference type="SAM" id="SignalP"/>
    </source>
</evidence>
<dbReference type="AlphaFoldDB" id="A0A7S4EEL7"/>
<feature type="chain" id="PRO_5031370090" evidence="1">
    <location>
        <begin position="21"/>
        <end position="352"/>
    </location>
</feature>
<evidence type="ECO:0000313" key="2">
    <source>
        <dbReference type="EMBL" id="CAE0708295.1"/>
    </source>
</evidence>
<protein>
    <submittedName>
        <fullName evidence="2">Uncharacterized protein</fullName>
    </submittedName>
</protein>